<accession>A0A0K6FZZ6</accession>
<dbReference type="Gene3D" id="3.40.50.720">
    <property type="entry name" value="NAD(P)-binding Rossmann-like Domain"/>
    <property type="match status" value="1"/>
</dbReference>
<dbReference type="AlphaFoldDB" id="A0A0K6FZZ6"/>
<proteinExistence type="predicted"/>
<dbReference type="SUPFAM" id="SSF51735">
    <property type="entry name" value="NAD(P)-binding Rossmann-fold domains"/>
    <property type="match status" value="1"/>
</dbReference>
<dbReference type="InterPro" id="IPR013149">
    <property type="entry name" value="ADH-like_C"/>
</dbReference>
<organism evidence="2 3">
    <name type="scientific">Rhizoctonia solani</name>
    <dbReference type="NCBI Taxonomy" id="456999"/>
    <lineage>
        <taxon>Eukaryota</taxon>
        <taxon>Fungi</taxon>
        <taxon>Dikarya</taxon>
        <taxon>Basidiomycota</taxon>
        <taxon>Agaricomycotina</taxon>
        <taxon>Agaricomycetes</taxon>
        <taxon>Cantharellales</taxon>
        <taxon>Ceratobasidiaceae</taxon>
        <taxon>Rhizoctonia</taxon>
    </lineage>
</organism>
<dbReference type="Pfam" id="PF00107">
    <property type="entry name" value="ADH_zinc_N"/>
    <property type="match status" value="1"/>
</dbReference>
<gene>
    <name evidence="2" type="ORF">RSOLAG22IIIB_04734</name>
</gene>
<keyword evidence="3" id="KW-1185">Reference proteome</keyword>
<dbReference type="Gene3D" id="3.90.180.10">
    <property type="entry name" value="Medium-chain alcohol dehydrogenases, catalytic domain"/>
    <property type="match status" value="1"/>
</dbReference>
<name>A0A0K6FZZ6_9AGAM</name>
<feature type="domain" description="Alcohol dehydrogenase-like C-terminal" evidence="1">
    <location>
        <begin position="31"/>
        <end position="106"/>
    </location>
</feature>
<dbReference type="InterPro" id="IPR036291">
    <property type="entry name" value="NAD(P)-bd_dom_sf"/>
</dbReference>
<dbReference type="InterPro" id="IPR047122">
    <property type="entry name" value="Trans-enoyl_RdTase-like"/>
</dbReference>
<dbReference type="EMBL" id="CYGV01001256">
    <property type="protein sequence ID" value="CUA71688.1"/>
    <property type="molecule type" value="Genomic_DNA"/>
</dbReference>
<dbReference type="Proteomes" id="UP000044841">
    <property type="component" value="Unassembled WGS sequence"/>
</dbReference>
<protein>
    <recommendedName>
        <fullName evidence="1">Alcohol dehydrogenase-like C-terminal domain-containing protein</fullName>
    </recommendedName>
</protein>
<evidence type="ECO:0000313" key="2">
    <source>
        <dbReference type="EMBL" id="CUA71688.1"/>
    </source>
</evidence>
<evidence type="ECO:0000313" key="3">
    <source>
        <dbReference type="Proteomes" id="UP000044841"/>
    </source>
</evidence>
<sequence>MTTKRQPSPPPLSGPTASGKSILILGGSSSVGQFAIQFARLAGFSTIVTTASSQHADFLKSLGATHLFDRNVDVKTIQSAFETPVSFVFDTVGTETTQLLAFDVLTTPSLVPGARLSLLLTPVDSLKEKNSGDKVNVDHVFGSSYVFRDLSIPFWQKIEEWVKNGEIVPNRVQLVNGGLAGVPEALDLSRKGVSGVKIVVRPQE</sequence>
<dbReference type="PANTHER" id="PTHR45348">
    <property type="entry name" value="HYPOTHETICAL OXIDOREDUCTASE (EUROFUNG)"/>
    <property type="match status" value="1"/>
</dbReference>
<dbReference type="GO" id="GO:0016651">
    <property type="term" value="F:oxidoreductase activity, acting on NAD(P)H"/>
    <property type="evidence" value="ECO:0007669"/>
    <property type="project" value="InterPro"/>
</dbReference>
<reference evidence="2 3" key="1">
    <citation type="submission" date="2015-07" db="EMBL/GenBank/DDBJ databases">
        <authorList>
            <person name="Noorani M."/>
        </authorList>
    </citation>
    <scope>NUCLEOTIDE SEQUENCE [LARGE SCALE GENOMIC DNA]</scope>
    <source>
        <strain evidence="2">BBA 69670</strain>
    </source>
</reference>
<dbReference type="PANTHER" id="PTHR45348:SF2">
    <property type="entry name" value="ZINC-TYPE ALCOHOL DEHYDROGENASE-LIKE PROTEIN C2E1P3.01"/>
    <property type="match status" value="1"/>
</dbReference>
<evidence type="ECO:0000259" key="1">
    <source>
        <dbReference type="Pfam" id="PF00107"/>
    </source>
</evidence>